<dbReference type="Proteomes" id="UP000078200">
    <property type="component" value="Unassembled WGS sequence"/>
</dbReference>
<dbReference type="VEuPathDB" id="VectorBase:GAUT030944"/>
<protein>
    <submittedName>
        <fullName evidence="1">Uncharacterized protein</fullName>
    </submittedName>
</protein>
<dbReference type="EnsemblMetazoa" id="GAUT030944-RA">
    <property type="protein sequence ID" value="GAUT030944-PA"/>
    <property type="gene ID" value="GAUT030944"/>
</dbReference>
<sequence>MAIYLPVVVFDTVATDPTVDYRVWVEVPKRPAEHHRELDAAAEVVRYEVAVVVAHFALDRQAVAVVARRLLFVAVAVVVAEVVEAVVDVAVDHNYSYTDAEVVVADAMIAVMNLTWASDPGAADQDHHDDSVHKPDDVHRVAVVVAPQADFAHNHLYSDVQPYLVVGLQDHLVLDVVAYAAGEVVADCAIATGSPAPGGPYGCGIVPCPSLPLFGTGGPLPKDDDADVGPLCELPPEPPPPPLPADVGPPLFAGPPCAEGLQFSSAGWMAG</sequence>
<name>A0A1A9VAE0_GLOAU</name>
<accession>A0A1A9VAE0</accession>
<dbReference type="AlphaFoldDB" id="A0A1A9VAE0"/>
<evidence type="ECO:0000313" key="1">
    <source>
        <dbReference type="EnsemblMetazoa" id="GAUT030944-PA"/>
    </source>
</evidence>
<keyword evidence="2" id="KW-1185">Reference proteome</keyword>
<proteinExistence type="predicted"/>
<organism evidence="1 2">
    <name type="scientific">Glossina austeni</name>
    <name type="common">Savannah tsetse fly</name>
    <dbReference type="NCBI Taxonomy" id="7395"/>
    <lineage>
        <taxon>Eukaryota</taxon>
        <taxon>Metazoa</taxon>
        <taxon>Ecdysozoa</taxon>
        <taxon>Arthropoda</taxon>
        <taxon>Hexapoda</taxon>
        <taxon>Insecta</taxon>
        <taxon>Pterygota</taxon>
        <taxon>Neoptera</taxon>
        <taxon>Endopterygota</taxon>
        <taxon>Diptera</taxon>
        <taxon>Brachycera</taxon>
        <taxon>Muscomorpha</taxon>
        <taxon>Hippoboscoidea</taxon>
        <taxon>Glossinidae</taxon>
        <taxon>Glossina</taxon>
    </lineage>
</organism>
<evidence type="ECO:0000313" key="2">
    <source>
        <dbReference type="Proteomes" id="UP000078200"/>
    </source>
</evidence>
<reference evidence="1" key="1">
    <citation type="submission" date="2020-05" db="UniProtKB">
        <authorList>
            <consortium name="EnsemblMetazoa"/>
        </authorList>
    </citation>
    <scope>IDENTIFICATION</scope>
    <source>
        <strain evidence="1">TTRI</strain>
    </source>
</reference>